<feature type="domain" description="Cupin type-1" evidence="2">
    <location>
        <begin position="66"/>
        <end position="138"/>
    </location>
</feature>
<comment type="caution">
    <text evidence="3">The sequence shown here is derived from an EMBL/GenBank/DDBJ whole genome shotgun (WGS) entry which is preliminary data.</text>
</comment>
<protein>
    <recommendedName>
        <fullName evidence="2">Cupin type-1 domain-containing protein</fullName>
    </recommendedName>
</protein>
<dbReference type="Pfam" id="PF00190">
    <property type="entry name" value="Cupin_1"/>
    <property type="match status" value="1"/>
</dbReference>
<accession>A0A135S0H0</accession>
<proteinExistence type="predicted"/>
<dbReference type="CDD" id="cd02219">
    <property type="entry name" value="cupin_YjlB-like"/>
    <property type="match status" value="1"/>
</dbReference>
<dbReference type="PANTHER" id="PTHR36448">
    <property type="entry name" value="BLR7373 PROTEIN"/>
    <property type="match status" value="1"/>
</dbReference>
<dbReference type="SUPFAM" id="SSF51182">
    <property type="entry name" value="RmlC-like cupins"/>
    <property type="match status" value="1"/>
</dbReference>
<dbReference type="InterPro" id="IPR014710">
    <property type="entry name" value="RmlC-like_jellyroll"/>
</dbReference>
<reference evidence="3 4" key="1">
    <citation type="submission" date="2014-02" db="EMBL/GenBank/DDBJ databases">
        <title>The genome sequence of Colletotrichum simmondsii CBS122122.</title>
        <authorList>
            <person name="Baroncelli R."/>
            <person name="Thon M.R."/>
        </authorList>
    </citation>
    <scope>NUCLEOTIDE SEQUENCE [LARGE SCALE GENOMIC DNA]</scope>
    <source>
        <strain evidence="3 4">CBS122122</strain>
    </source>
</reference>
<dbReference type="InterPro" id="IPR006045">
    <property type="entry name" value="Cupin_1"/>
</dbReference>
<dbReference type="EMBL" id="JFBX01000756">
    <property type="protein sequence ID" value="KXH29411.1"/>
    <property type="molecule type" value="Genomic_DNA"/>
</dbReference>
<dbReference type="InterPro" id="IPR011051">
    <property type="entry name" value="RmlC_Cupin_sf"/>
</dbReference>
<evidence type="ECO:0000313" key="3">
    <source>
        <dbReference type="EMBL" id="KXH29411.1"/>
    </source>
</evidence>
<dbReference type="OrthoDB" id="2446447at2759"/>
<evidence type="ECO:0000259" key="2">
    <source>
        <dbReference type="Pfam" id="PF00190"/>
    </source>
</evidence>
<dbReference type="Proteomes" id="UP000070328">
    <property type="component" value="Unassembled WGS sequence"/>
</dbReference>
<keyword evidence="4" id="KW-1185">Reference proteome</keyword>
<organism evidence="3 4">
    <name type="scientific">Colletotrichum simmondsii</name>
    <dbReference type="NCBI Taxonomy" id="703756"/>
    <lineage>
        <taxon>Eukaryota</taxon>
        <taxon>Fungi</taxon>
        <taxon>Dikarya</taxon>
        <taxon>Ascomycota</taxon>
        <taxon>Pezizomycotina</taxon>
        <taxon>Sordariomycetes</taxon>
        <taxon>Hypocreomycetidae</taxon>
        <taxon>Glomerellales</taxon>
        <taxon>Glomerellaceae</taxon>
        <taxon>Colletotrichum</taxon>
        <taxon>Colletotrichum acutatum species complex</taxon>
    </lineage>
</organism>
<gene>
    <name evidence="3" type="ORF">CSIM01_12799</name>
</gene>
<evidence type="ECO:0000256" key="1">
    <source>
        <dbReference type="SAM" id="MobiDB-lite"/>
    </source>
</evidence>
<dbReference type="AlphaFoldDB" id="A0A135S0H0"/>
<sequence>MASCSISPETFHVPPTPHSPNSKFPVIVYRNALENKTVEGALEAINTSEWVKGGHWKIANETLAATPHYHLTTHEAYTVLQGSGTYVLGKSSLDADTDELGNPVGVEFVARAGDVFAWPAGVTHFVRESEDDYEIIGFYALTGFNSREEPYDMEYALDSVQETDEKRVRCEKVPGPIKDPLYGEGGPMPSLWKKNDS</sequence>
<evidence type="ECO:0000313" key="4">
    <source>
        <dbReference type="Proteomes" id="UP000070328"/>
    </source>
</evidence>
<name>A0A135S0H0_9PEZI</name>
<dbReference type="Gene3D" id="2.60.120.10">
    <property type="entry name" value="Jelly Rolls"/>
    <property type="match status" value="1"/>
</dbReference>
<dbReference type="InterPro" id="IPR047121">
    <property type="entry name" value="YjiB-like"/>
</dbReference>
<feature type="region of interest" description="Disordered" evidence="1">
    <location>
        <begin position="173"/>
        <end position="197"/>
    </location>
</feature>
<dbReference type="PANTHER" id="PTHR36448:SF2">
    <property type="entry name" value="CUPIN TYPE-1 DOMAIN-CONTAINING PROTEIN"/>
    <property type="match status" value="1"/>
</dbReference>